<organism evidence="1 2">
    <name type="scientific">Romanomermis culicivorax</name>
    <name type="common">Nematode worm</name>
    <dbReference type="NCBI Taxonomy" id="13658"/>
    <lineage>
        <taxon>Eukaryota</taxon>
        <taxon>Metazoa</taxon>
        <taxon>Ecdysozoa</taxon>
        <taxon>Nematoda</taxon>
        <taxon>Enoplea</taxon>
        <taxon>Dorylaimia</taxon>
        <taxon>Mermithida</taxon>
        <taxon>Mermithoidea</taxon>
        <taxon>Mermithidae</taxon>
        <taxon>Romanomermis</taxon>
    </lineage>
</organism>
<dbReference type="AlphaFoldDB" id="A0A915KN16"/>
<dbReference type="Proteomes" id="UP000887565">
    <property type="component" value="Unplaced"/>
</dbReference>
<sequence>MLYTRAKRSSPSFLPPKDRRIPLVKDCLNLVVVTFSSPDRVNFLRYKNHSKLPPPIRPVEAIIREIMKAKRLKKRPLDVPPTPSTVAYKAAAGGERNVFFVDDDGGGVLDGNIGIGFEAGGLSAKIASDGKLADDGDW</sequence>
<dbReference type="WBParaSite" id="nRc.2.0.1.t40237-RA">
    <property type="protein sequence ID" value="nRc.2.0.1.t40237-RA"/>
    <property type="gene ID" value="nRc.2.0.1.g40237"/>
</dbReference>
<evidence type="ECO:0000313" key="1">
    <source>
        <dbReference type="Proteomes" id="UP000887565"/>
    </source>
</evidence>
<keyword evidence="1" id="KW-1185">Reference proteome</keyword>
<name>A0A915KN16_ROMCU</name>
<proteinExistence type="predicted"/>
<reference evidence="2" key="1">
    <citation type="submission" date="2022-11" db="UniProtKB">
        <authorList>
            <consortium name="WormBaseParasite"/>
        </authorList>
    </citation>
    <scope>IDENTIFICATION</scope>
</reference>
<evidence type="ECO:0000313" key="2">
    <source>
        <dbReference type="WBParaSite" id="nRc.2.0.1.t40237-RA"/>
    </source>
</evidence>
<protein>
    <submittedName>
        <fullName evidence="2">Uncharacterized protein</fullName>
    </submittedName>
</protein>
<accession>A0A915KN16</accession>